<evidence type="ECO:0000256" key="1">
    <source>
        <dbReference type="ARBA" id="ARBA00004127"/>
    </source>
</evidence>
<feature type="transmembrane region" description="Helical" evidence="9">
    <location>
        <begin position="406"/>
        <end position="423"/>
    </location>
</feature>
<dbReference type="Proteomes" id="UP000694569">
    <property type="component" value="Unplaced"/>
</dbReference>
<sequence length="652" mass="72966">MGPIRPLGLLLLLWPQVFADEGILHAIDDDRVSFTKDYCITYNSTWTTLPATVINATYFKLENLSSLALCSDIDIPKTGIQDKAVAAMDSKCAILQKAGVAQRHGAKMLIVISKDGLVRIEDRDLKIWPPDVDYLQFPEFFERNRWTENHGRCSSETSGGPEFEIPDLREGRCLPCLLWHYHRWISSHINGSSFKLQCNAQISLQLRPTGNRSKFENITIPIVYLSYENIIRMNEAFGRSINVTLYSPLMSQYDYSLLIIFLISVFTVALGGYWSGLSELAGRRYSSDSRSNTSLLGAGQGGNAGLRQGQSEDLRPSPSSGDVQARKQKDDNVTFTPITVVLFFVICCVMLLLLYYFYQYLVYVIIAVFCLASAMSLFNCLSALIEKIPYGRCRLSCFSKSAEVRLLFLAAFCIAVSVTWAVFRNEDRWIWILQDILGIAFCLNFIKTLRMPNFKACVILLGLLLVYDVFFVFITPFLTKNGESIMVEVAAGPSGSSEKNGDNLVEVPAESYATREKLPVVIRVPRLEYSASTLCGVPTSVLGFGDIIVPGLLVAYCRRFDVRTTSSSVYYICCTIAYAVGMVITFVVLMVMKSGQPALLYLVPCTLVTCSVIAWIRKEMKKFWNGGAYEIMEHTDNAVNEENAACVEQESQ</sequence>
<feature type="region of interest" description="Disordered" evidence="8">
    <location>
        <begin position="301"/>
        <end position="326"/>
    </location>
</feature>
<organism evidence="11 12">
    <name type="scientific">Leptobrachium leishanense</name>
    <name type="common">Leishan spiny toad</name>
    <dbReference type="NCBI Taxonomy" id="445787"/>
    <lineage>
        <taxon>Eukaryota</taxon>
        <taxon>Metazoa</taxon>
        <taxon>Chordata</taxon>
        <taxon>Craniata</taxon>
        <taxon>Vertebrata</taxon>
        <taxon>Euteleostomi</taxon>
        <taxon>Amphibia</taxon>
        <taxon>Batrachia</taxon>
        <taxon>Anura</taxon>
        <taxon>Pelobatoidea</taxon>
        <taxon>Megophryidae</taxon>
        <taxon>Leptobrachium</taxon>
    </lineage>
</organism>
<keyword evidence="12" id="KW-1185">Reference proteome</keyword>
<keyword evidence="10" id="KW-0732">Signal</keyword>
<keyword evidence="7 9" id="KW-0472">Membrane</keyword>
<name>A0A8C5MCK0_9ANUR</name>
<dbReference type="PANTHER" id="PTHR12174">
    <property type="entry name" value="SIGNAL PEPTIDE PEPTIDASE"/>
    <property type="match status" value="1"/>
</dbReference>
<dbReference type="SMART" id="SM00730">
    <property type="entry name" value="PSN"/>
    <property type="match status" value="1"/>
</dbReference>
<gene>
    <name evidence="11" type="primary">SPPL2A</name>
</gene>
<evidence type="ECO:0000256" key="7">
    <source>
        <dbReference type="ARBA" id="ARBA00023136"/>
    </source>
</evidence>
<feature type="transmembrane region" description="Helical" evidence="9">
    <location>
        <begin position="458"/>
        <end position="478"/>
    </location>
</feature>
<feature type="transmembrane region" description="Helical" evidence="9">
    <location>
        <begin position="335"/>
        <end position="357"/>
    </location>
</feature>
<dbReference type="GeneTree" id="ENSGT00940000157722"/>
<dbReference type="OrthoDB" id="29661at2759"/>
<keyword evidence="4 9" id="KW-0812">Transmembrane</keyword>
<dbReference type="GO" id="GO:0098553">
    <property type="term" value="C:lumenal side of endoplasmic reticulum membrane"/>
    <property type="evidence" value="ECO:0007669"/>
    <property type="project" value="TreeGrafter"/>
</dbReference>
<reference evidence="11" key="1">
    <citation type="submission" date="2025-08" db="UniProtKB">
        <authorList>
            <consortium name="Ensembl"/>
        </authorList>
    </citation>
    <scope>IDENTIFICATION</scope>
</reference>
<feature type="transmembrane region" description="Helical" evidence="9">
    <location>
        <begin position="598"/>
        <end position="616"/>
    </location>
</feature>
<proteinExistence type="inferred from homology"/>
<dbReference type="PANTHER" id="PTHR12174:SF34">
    <property type="entry name" value="SIGNAL PEPTIDE PEPTIDASE-LIKE 2A"/>
    <property type="match status" value="1"/>
</dbReference>
<evidence type="ECO:0000313" key="11">
    <source>
        <dbReference type="Ensembl" id="ENSLLEP00000011069.1"/>
    </source>
</evidence>
<feature type="signal peptide" evidence="10">
    <location>
        <begin position="1"/>
        <end position="19"/>
    </location>
</feature>
<evidence type="ECO:0000256" key="8">
    <source>
        <dbReference type="SAM" id="MobiDB-lite"/>
    </source>
</evidence>
<accession>A0A8C5MCK0</accession>
<keyword evidence="5" id="KW-0378">Hydrolase</keyword>
<evidence type="ECO:0000256" key="3">
    <source>
        <dbReference type="ARBA" id="ARBA00006859"/>
    </source>
</evidence>
<dbReference type="Pfam" id="PF04258">
    <property type="entry name" value="Peptidase_A22B"/>
    <property type="match status" value="1"/>
</dbReference>
<feature type="transmembrane region" description="Helical" evidence="9">
    <location>
        <begin position="429"/>
        <end position="446"/>
    </location>
</feature>
<evidence type="ECO:0000256" key="9">
    <source>
        <dbReference type="SAM" id="Phobius"/>
    </source>
</evidence>
<dbReference type="InterPro" id="IPR006639">
    <property type="entry name" value="Preselin/SPP"/>
</dbReference>
<keyword evidence="6 9" id="KW-1133">Transmembrane helix</keyword>
<feature type="transmembrane region" description="Helical" evidence="9">
    <location>
        <begin position="255"/>
        <end position="274"/>
    </location>
</feature>
<dbReference type="GO" id="GO:0005765">
    <property type="term" value="C:lysosomal membrane"/>
    <property type="evidence" value="ECO:0007669"/>
    <property type="project" value="TreeGrafter"/>
</dbReference>
<evidence type="ECO:0000256" key="2">
    <source>
        <dbReference type="ARBA" id="ARBA00004366"/>
    </source>
</evidence>
<dbReference type="GO" id="GO:0033619">
    <property type="term" value="P:membrane protein proteolysis"/>
    <property type="evidence" value="ECO:0007669"/>
    <property type="project" value="TreeGrafter"/>
</dbReference>
<feature type="transmembrane region" description="Helical" evidence="9">
    <location>
        <begin position="569"/>
        <end position="592"/>
    </location>
</feature>
<dbReference type="GO" id="GO:0042500">
    <property type="term" value="F:aspartic endopeptidase activity, intramembrane cleaving"/>
    <property type="evidence" value="ECO:0007669"/>
    <property type="project" value="InterPro"/>
</dbReference>
<feature type="transmembrane region" description="Helical" evidence="9">
    <location>
        <begin position="363"/>
        <end position="385"/>
    </location>
</feature>
<comment type="subcellular location">
    <subcellularLocation>
        <location evidence="1">Endomembrane system</location>
        <topology evidence="1">Multi-pass membrane protein</topology>
    </subcellularLocation>
    <subcellularLocation>
        <location evidence="2">Membrane</location>
        <topology evidence="2">Multi-pass membrane protein</topology>
        <orientation evidence="2">Lumenal side</orientation>
    </subcellularLocation>
</comment>
<protein>
    <submittedName>
        <fullName evidence="11">Signal peptide peptidase like 2A</fullName>
    </submittedName>
</protein>
<evidence type="ECO:0000256" key="10">
    <source>
        <dbReference type="SAM" id="SignalP"/>
    </source>
</evidence>
<dbReference type="GO" id="GO:0030660">
    <property type="term" value="C:Golgi-associated vesicle membrane"/>
    <property type="evidence" value="ECO:0007669"/>
    <property type="project" value="TreeGrafter"/>
</dbReference>
<dbReference type="InterPro" id="IPR007369">
    <property type="entry name" value="Peptidase_A22B_SPP"/>
</dbReference>
<dbReference type="GO" id="GO:0098554">
    <property type="term" value="C:cytoplasmic side of endoplasmic reticulum membrane"/>
    <property type="evidence" value="ECO:0007669"/>
    <property type="project" value="TreeGrafter"/>
</dbReference>
<feature type="transmembrane region" description="Helical" evidence="9">
    <location>
        <begin position="537"/>
        <end position="557"/>
    </location>
</feature>
<dbReference type="AlphaFoldDB" id="A0A8C5MCK0"/>
<evidence type="ECO:0000256" key="6">
    <source>
        <dbReference type="ARBA" id="ARBA00022989"/>
    </source>
</evidence>
<dbReference type="Ensembl" id="ENSLLET00000011512.1">
    <property type="protein sequence ID" value="ENSLLEP00000011069.1"/>
    <property type="gene ID" value="ENSLLEG00000007069.1"/>
</dbReference>
<evidence type="ECO:0000256" key="4">
    <source>
        <dbReference type="ARBA" id="ARBA00022692"/>
    </source>
</evidence>
<feature type="chain" id="PRO_5034589167" evidence="10">
    <location>
        <begin position="20"/>
        <end position="652"/>
    </location>
</feature>
<evidence type="ECO:0000256" key="5">
    <source>
        <dbReference type="ARBA" id="ARBA00022801"/>
    </source>
</evidence>
<evidence type="ECO:0000313" key="12">
    <source>
        <dbReference type="Proteomes" id="UP000694569"/>
    </source>
</evidence>
<comment type="similarity">
    <text evidence="3">Belongs to the peptidase A22B family.</text>
</comment>
<reference evidence="11" key="2">
    <citation type="submission" date="2025-09" db="UniProtKB">
        <authorList>
            <consortium name="Ensembl"/>
        </authorList>
    </citation>
    <scope>IDENTIFICATION</scope>
</reference>